<evidence type="ECO:0000313" key="3">
    <source>
        <dbReference type="Proteomes" id="UP000030745"/>
    </source>
</evidence>
<feature type="compositionally biased region" description="Low complexity" evidence="1">
    <location>
        <begin position="30"/>
        <end position="39"/>
    </location>
</feature>
<keyword evidence="3" id="KW-1185">Reference proteome</keyword>
<dbReference type="OrthoDB" id="75028at2759"/>
<dbReference type="EMBL" id="KK583206">
    <property type="protein sequence ID" value="KDO29453.1"/>
    <property type="molecule type" value="Genomic_DNA"/>
</dbReference>
<feature type="compositionally biased region" description="Polar residues" evidence="1">
    <location>
        <begin position="53"/>
        <end position="63"/>
    </location>
</feature>
<dbReference type="VEuPathDB" id="FungiDB:SPRG_05991"/>
<dbReference type="OMA" id="HACFHAL"/>
<dbReference type="AlphaFoldDB" id="A0A067CG14"/>
<sequence>MEPLVDYDGYEGWGADATTLFELLHAPTADAPPAVAPSAGVRKPINEDDDTSSDASKNSTAQQRYRKRQKRELDYLREQVAEMSAHLSVLKSIRSMETDQSSFWEKKARVQKLSSQKAAQENTRLKEAVEEQLKIAETLDQLLVKRPKLAAFPTMDMVEWKMRRMPLDDAGRHACFHALMADVYDRAFKVSANTAEDAILIDVQAVSLIPSHFMDAGMHIWSIWCDPNHSALKGIFESKTLETFGDDTSYLEQIESLRGGRPYLRRLAAMKRFVEDDRIVFVMNTVLHDPKHPPVDGLYSGNDVVTLVLERVSDTESRRRLCLHGQLPIAPPPGSPLVSNPRDLICDFILHEVTHTFDVLDQVMQ</sequence>
<evidence type="ECO:0008006" key="4">
    <source>
        <dbReference type="Google" id="ProtNLM"/>
    </source>
</evidence>
<organism evidence="2 3">
    <name type="scientific">Saprolegnia parasitica (strain CBS 223.65)</name>
    <dbReference type="NCBI Taxonomy" id="695850"/>
    <lineage>
        <taxon>Eukaryota</taxon>
        <taxon>Sar</taxon>
        <taxon>Stramenopiles</taxon>
        <taxon>Oomycota</taxon>
        <taxon>Saprolegniomycetes</taxon>
        <taxon>Saprolegniales</taxon>
        <taxon>Saprolegniaceae</taxon>
        <taxon>Saprolegnia</taxon>
    </lineage>
</organism>
<name>A0A067CG14_SAPPC</name>
<dbReference type="CDD" id="cd14686">
    <property type="entry name" value="bZIP"/>
    <property type="match status" value="1"/>
</dbReference>
<accession>A0A067CG14</accession>
<feature type="region of interest" description="Disordered" evidence="1">
    <location>
        <begin position="30"/>
        <end position="69"/>
    </location>
</feature>
<reference evidence="2 3" key="1">
    <citation type="journal article" date="2013" name="PLoS Genet.">
        <title>Distinctive expansion of potential virulence genes in the genome of the oomycete fish pathogen Saprolegnia parasitica.</title>
        <authorList>
            <person name="Jiang R.H."/>
            <person name="de Bruijn I."/>
            <person name="Haas B.J."/>
            <person name="Belmonte R."/>
            <person name="Lobach L."/>
            <person name="Christie J."/>
            <person name="van den Ackerveken G."/>
            <person name="Bottin A."/>
            <person name="Bulone V."/>
            <person name="Diaz-Moreno S.M."/>
            <person name="Dumas B."/>
            <person name="Fan L."/>
            <person name="Gaulin E."/>
            <person name="Govers F."/>
            <person name="Grenville-Briggs L.J."/>
            <person name="Horner N.R."/>
            <person name="Levin J.Z."/>
            <person name="Mammella M."/>
            <person name="Meijer H.J."/>
            <person name="Morris P."/>
            <person name="Nusbaum C."/>
            <person name="Oome S."/>
            <person name="Phillips A.J."/>
            <person name="van Rooyen D."/>
            <person name="Rzeszutek E."/>
            <person name="Saraiva M."/>
            <person name="Secombes C.J."/>
            <person name="Seidl M.F."/>
            <person name="Snel B."/>
            <person name="Stassen J.H."/>
            <person name="Sykes S."/>
            <person name="Tripathy S."/>
            <person name="van den Berg H."/>
            <person name="Vega-Arreguin J.C."/>
            <person name="Wawra S."/>
            <person name="Young S.K."/>
            <person name="Zeng Q."/>
            <person name="Dieguez-Uribeondo J."/>
            <person name="Russ C."/>
            <person name="Tyler B.M."/>
            <person name="van West P."/>
        </authorList>
    </citation>
    <scope>NUCLEOTIDE SEQUENCE [LARGE SCALE GENOMIC DNA]</scope>
    <source>
        <strain evidence="2 3">CBS 223.65</strain>
    </source>
</reference>
<evidence type="ECO:0000313" key="2">
    <source>
        <dbReference type="EMBL" id="KDO29453.1"/>
    </source>
</evidence>
<proteinExistence type="predicted"/>
<dbReference type="STRING" id="695850.A0A067CG14"/>
<protein>
    <recommendedName>
        <fullName evidence="4">BZIP domain-containing protein</fullName>
    </recommendedName>
</protein>
<gene>
    <name evidence="2" type="ORF">SPRG_05991</name>
</gene>
<dbReference type="Proteomes" id="UP000030745">
    <property type="component" value="Unassembled WGS sequence"/>
</dbReference>
<dbReference type="KEGG" id="spar:SPRG_05991"/>
<dbReference type="RefSeq" id="XP_012199952.1">
    <property type="nucleotide sequence ID" value="XM_012344562.1"/>
</dbReference>
<evidence type="ECO:0000256" key="1">
    <source>
        <dbReference type="SAM" id="MobiDB-lite"/>
    </source>
</evidence>
<dbReference type="GeneID" id="24128360"/>